<proteinExistence type="predicted"/>
<keyword evidence="2" id="KW-1185">Reference proteome</keyword>
<reference evidence="1" key="1">
    <citation type="submission" date="2019-11" db="EMBL/GenBank/DDBJ databases">
        <title>Leishmania tarentolae CDS.</title>
        <authorList>
            <person name="Goto Y."/>
            <person name="Yamagishi J."/>
        </authorList>
    </citation>
    <scope>NUCLEOTIDE SEQUENCE [LARGE SCALE GENOMIC DNA]</scope>
    <source>
        <strain evidence="1">Parrot Tar II</strain>
    </source>
</reference>
<sequence length="414" mass="47438">MDTDLLLLINSFCRLRMQARPIFSTSSRTFVDDVDALIEHWQHSRSEQTATFQVFLKVLSYASVEAETRREQLIGPWLLSSLLVKMKADVDKFYWQCERTRRILRPPLQTHYFVDRRDNSILGSLSLSSEAARPQKKGTAQRSFSSHFLKSFHNGIPVVETAGYGSPIIQSNRNLQPLEIDFVLSDCAESKNVVNFCTQMIQKRKFFRSCCVRSLDDCCHAGDLEVCLSESSVQVVFVQQCISKIHKEAFRRRNVLFLDRLGRNTADVSEKKLGWRVFENFSDWFFSIRTKSSRTSWRCWATTMQHQFGLTLKLRIRHYPNNTTKSTPSIQSSWYGVAKKPLRRETNSGAMGTEVFGTGSDIEVFLLRNSCLAAVLCGSANGEENCDESAKFVRSYEASLRTLDMVCQLCRVVM</sequence>
<protein>
    <submittedName>
        <fullName evidence="1">Uncharacterized protein</fullName>
    </submittedName>
</protein>
<dbReference type="VEuPathDB" id="TriTrypDB:LtaPh_2724300"/>
<gene>
    <name evidence="1" type="ORF">LtaPh_2724300</name>
</gene>
<dbReference type="AlphaFoldDB" id="A0A640KJK8"/>
<dbReference type="Proteomes" id="UP000419144">
    <property type="component" value="Unassembled WGS sequence"/>
</dbReference>
<dbReference type="OrthoDB" id="258717at2759"/>
<dbReference type="EMBL" id="BLBS01000037">
    <property type="protein sequence ID" value="GET89890.1"/>
    <property type="molecule type" value="Genomic_DNA"/>
</dbReference>
<evidence type="ECO:0000313" key="1">
    <source>
        <dbReference type="EMBL" id="GET89890.1"/>
    </source>
</evidence>
<evidence type="ECO:0000313" key="2">
    <source>
        <dbReference type="Proteomes" id="UP000419144"/>
    </source>
</evidence>
<organism evidence="1 2">
    <name type="scientific">Leishmania tarentolae</name>
    <name type="common">Sauroleishmania tarentolae</name>
    <dbReference type="NCBI Taxonomy" id="5689"/>
    <lineage>
        <taxon>Eukaryota</taxon>
        <taxon>Discoba</taxon>
        <taxon>Euglenozoa</taxon>
        <taxon>Kinetoplastea</taxon>
        <taxon>Metakinetoplastina</taxon>
        <taxon>Trypanosomatida</taxon>
        <taxon>Trypanosomatidae</taxon>
        <taxon>Leishmaniinae</taxon>
        <taxon>Leishmania</taxon>
        <taxon>lizard Leishmania</taxon>
    </lineage>
</organism>
<comment type="caution">
    <text evidence="1">The sequence shown here is derived from an EMBL/GenBank/DDBJ whole genome shotgun (WGS) entry which is preliminary data.</text>
</comment>
<name>A0A640KJK8_LEITA</name>
<accession>A0A640KJK8</accession>